<dbReference type="Pfam" id="PF03899">
    <property type="entry name" value="ATP-synt_I"/>
    <property type="match status" value="1"/>
</dbReference>
<accession>A0A1U7M3C5</accession>
<dbReference type="OrthoDB" id="1707517at2"/>
<name>A0A1U7M3C5_TISCR</name>
<feature type="transmembrane region" description="Helical" evidence="6">
    <location>
        <begin position="72"/>
        <end position="91"/>
    </location>
</feature>
<feature type="transmembrane region" description="Helical" evidence="6">
    <location>
        <begin position="97"/>
        <end position="117"/>
    </location>
</feature>
<sequence>MKEDTITKIYKRALVLGFIIMGFSFFIFKNPKPIVLGYLFGLIISMLSFKLLESTINRAVKMTPGRASRYTFVHYTLRYLIYFIVLATAAIGDYLNLLATLLGLLMVKFIIIASAFIDKDFTK</sequence>
<comment type="subcellular location">
    <subcellularLocation>
        <location evidence="1">Cell membrane</location>
        <topology evidence="1">Multi-pass membrane protein</topology>
    </subcellularLocation>
</comment>
<dbReference type="AlphaFoldDB" id="A0A1U7M3C5"/>
<keyword evidence="5 6" id="KW-0472">Membrane</keyword>
<dbReference type="GO" id="GO:0005886">
    <property type="term" value="C:plasma membrane"/>
    <property type="evidence" value="ECO:0007669"/>
    <property type="project" value="UniProtKB-SubCell"/>
</dbReference>
<evidence type="ECO:0000256" key="2">
    <source>
        <dbReference type="ARBA" id="ARBA00022475"/>
    </source>
</evidence>
<feature type="transmembrane region" description="Helical" evidence="6">
    <location>
        <begin position="12"/>
        <end position="28"/>
    </location>
</feature>
<keyword evidence="3 6" id="KW-0812">Transmembrane</keyword>
<organism evidence="7 8">
    <name type="scientific">Tissierella creatinophila DSM 6911</name>
    <dbReference type="NCBI Taxonomy" id="1123403"/>
    <lineage>
        <taxon>Bacteria</taxon>
        <taxon>Bacillati</taxon>
        <taxon>Bacillota</taxon>
        <taxon>Tissierellia</taxon>
        <taxon>Tissierellales</taxon>
        <taxon>Tissierellaceae</taxon>
        <taxon>Tissierella</taxon>
    </lineage>
</organism>
<evidence type="ECO:0000313" key="7">
    <source>
        <dbReference type="EMBL" id="OLS01822.1"/>
    </source>
</evidence>
<evidence type="ECO:0000313" key="8">
    <source>
        <dbReference type="Proteomes" id="UP000186112"/>
    </source>
</evidence>
<evidence type="ECO:0000256" key="5">
    <source>
        <dbReference type="ARBA" id="ARBA00023136"/>
    </source>
</evidence>
<protein>
    <submittedName>
        <fullName evidence="7">ATP synthase I chain</fullName>
    </submittedName>
</protein>
<evidence type="ECO:0000256" key="6">
    <source>
        <dbReference type="SAM" id="Phobius"/>
    </source>
</evidence>
<keyword evidence="2" id="KW-1003">Cell membrane</keyword>
<evidence type="ECO:0000256" key="1">
    <source>
        <dbReference type="ARBA" id="ARBA00004651"/>
    </source>
</evidence>
<dbReference type="RefSeq" id="WP_075727992.1">
    <property type="nucleotide sequence ID" value="NZ_LTDM01000059.1"/>
</dbReference>
<comment type="caution">
    <text evidence="7">The sequence shown here is derived from an EMBL/GenBank/DDBJ whole genome shotgun (WGS) entry which is preliminary data.</text>
</comment>
<reference evidence="7 8" key="1">
    <citation type="submission" date="2016-02" db="EMBL/GenBank/DDBJ databases">
        <title>Genome sequence of Tissierella creatinophila DSM 6911.</title>
        <authorList>
            <person name="Poehlein A."/>
            <person name="Daniel R."/>
        </authorList>
    </citation>
    <scope>NUCLEOTIDE SEQUENCE [LARGE SCALE GENOMIC DNA]</scope>
    <source>
        <strain evidence="7 8">DSM 6911</strain>
    </source>
</reference>
<proteinExistence type="predicted"/>
<keyword evidence="8" id="KW-1185">Reference proteome</keyword>
<keyword evidence="4 6" id="KW-1133">Transmembrane helix</keyword>
<gene>
    <name evidence="7" type="ORF">TICRE_21980</name>
</gene>
<dbReference type="EMBL" id="LTDM01000059">
    <property type="protein sequence ID" value="OLS01822.1"/>
    <property type="molecule type" value="Genomic_DNA"/>
</dbReference>
<dbReference type="Proteomes" id="UP000186112">
    <property type="component" value="Unassembled WGS sequence"/>
</dbReference>
<feature type="transmembrane region" description="Helical" evidence="6">
    <location>
        <begin position="34"/>
        <end position="52"/>
    </location>
</feature>
<evidence type="ECO:0000256" key="4">
    <source>
        <dbReference type="ARBA" id="ARBA00022989"/>
    </source>
</evidence>
<evidence type="ECO:0000256" key="3">
    <source>
        <dbReference type="ARBA" id="ARBA00022692"/>
    </source>
</evidence>
<dbReference type="InterPro" id="IPR005598">
    <property type="entry name" value="ATP_synth_I"/>
</dbReference>